<evidence type="ECO:0000313" key="3">
    <source>
        <dbReference type="Proteomes" id="UP001165986"/>
    </source>
</evidence>
<evidence type="ECO:0000313" key="2">
    <source>
        <dbReference type="EMBL" id="MBD6621143.1"/>
    </source>
</evidence>
<dbReference type="Proteomes" id="UP001165986">
    <property type="component" value="Unassembled WGS sequence"/>
</dbReference>
<reference evidence="2" key="1">
    <citation type="submission" date="2019-07" db="EMBL/GenBank/DDBJ databases">
        <title>Toxilogical consequences of a new and cryptic species of cyanobacteria (Komarekiella delphini-convector) recovered from the epidermis of a bottlenose dolphin and 1500 ft. in the air.</title>
        <authorList>
            <person name="Brown A.O."/>
            <person name="Dvorak P."/>
            <person name="Villanueva C.D."/>
            <person name="Foss A.J."/>
            <person name="Garvey A.D."/>
            <person name="Gibson Q.A."/>
            <person name="Johansen J.R."/>
            <person name="Casamatta D.A."/>
        </authorList>
    </citation>
    <scope>NUCLEOTIDE SEQUENCE</scope>
    <source>
        <strain evidence="2">SJRDD-AB1</strain>
    </source>
</reference>
<keyword evidence="2" id="KW-0560">Oxidoreductase</keyword>
<dbReference type="RefSeq" id="WP_191762464.1">
    <property type="nucleotide sequence ID" value="NZ_VJXY01000120.1"/>
</dbReference>
<keyword evidence="2" id="KW-0503">Monooxygenase</keyword>
<sequence length="219" mass="24407">MPAISINNNVATAIALYFSTSENQAEIINILITSVEALKQQSGFISFSIHKSQDGLRVATYEQWHNQADYEAFVNSVPGKALTAKLSAFPVESHVFEIVASQSISEGHVPPKIIKGGFLTHFAEFRTTPENQPRLVELEKEYIVKAFENNTGLVSANFHRSLDGLMTINYGQWISQEAFNNILRSPGFESTGSGYWVGLAENEFHLYDVVFTEPTEENN</sequence>
<feature type="domain" description="ABM" evidence="1">
    <location>
        <begin position="11"/>
        <end position="99"/>
    </location>
</feature>
<dbReference type="PROSITE" id="PS51725">
    <property type="entry name" value="ABM"/>
    <property type="match status" value="1"/>
</dbReference>
<dbReference type="SUPFAM" id="SSF54909">
    <property type="entry name" value="Dimeric alpha+beta barrel"/>
    <property type="match status" value="2"/>
</dbReference>
<keyword evidence="3" id="KW-1185">Reference proteome</keyword>
<protein>
    <submittedName>
        <fullName evidence="2">Antibiotic biosynthesis monooxygenase</fullName>
    </submittedName>
</protein>
<dbReference type="InterPro" id="IPR011008">
    <property type="entry name" value="Dimeric_a/b-barrel"/>
</dbReference>
<dbReference type="InterPro" id="IPR007138">
    <property type="entry name" value="ABM_dom"/>
</dbReference>
<organism evidence="2 3">
    <name type="scientific">Komarekiella delphini-convector SJRDD-AB1</name>
    <dbReference type="NCBI Taxonomy" id="2593771"/>
    <lineage>
        <taxon>Bacteria</taxon>
        <taxon>Bacillati</taxon>
        <taxon>Cyanobacteriota</taxon>
        <taxon>Cyanophyceae</taxon>
        <taxon>Nostocales</taxon>
        <taxon>Nostocaceae</taxon>
        <taxon>Komarekiella</taxon>
        <taxon>Komarekiella delphini-convector</taxon>
    </lineage>
</organism>
<accession>A0AA41BAD8</accession>
<dbReference type="GO" id="GO:0004497">
    <property type="term" value="F:monooxygenase activity"/>
    <property type="evidence" value="ECO:0007669"/>
    <property type="project" value="UniProtKB-KW"/>
</dbReference>
<dbReference type="Gene3D" id="3.30.70.100">
    <property type="match status" value="2"/>
</dbReference>
<proteinExistence type="predicted"/>
<dbReference type="Pfam" id="PF03992">
    <property type="entry name" value="ABM"/>
    <property type="match status" value="1"/>
</dbReference>
<dbReference type="EMBL" id="VJXY01000120">
    <property type="protein sequence ID" value="MBD6621143.1"/>
    <property type="molecule type" value="Genomic_DNA"/>
</dbReference>
<dbReference type="AlphaFoldDB" id="A0AA41BAD8"/>
<comment type="caution">
    <text evidence="2">The sequence shown here is derived from an EMBL/GenBank/DDBJ whole genome shotgun (WGS) entry which is preliminary data.</text>
</comment>
<name>A0AA41BAD8_9NOST</name>
<gene>
    <name evidence="2" type="ORF">FNW02_36920</name>
</gene>
<evidence type="ECO:0000259" key="1">
    <source>
        <dbReference type="PROSITE" id="PS51725"/>
    </source>
</evidence>